<keyword evidence="2" id="KW-1185">Reference proteome</keyword>
<accession>A0AAV1DPR0</accession>
<name>A0AAV1DPR0_OLDCO</name>
<gene>
    <name evidence="1" type="ORF">OLC1_LOCUS16869</name>
</gene>
<dbReference type="EMBL" id="OX459123">
    <property type="protein sequence ID" value="CAI9108869.1"/>
    <property type="molecule type" value="Genomic_DNA"/>
</dbReference>
<sequence>MCVRCVASDTYPFSDSFDLALMPILVQRNVTFKYFYENCAEVIKGVVKMVKEVCVRAFKDILKEYARETSSTTGRLSIGQPNVSTTKKVTSHYDNHGKGTAQTPLHILSKGQDIEVAYDGTKNITPLKMTTVVTTSKEIHDSVQDQATIMQLMIPSMGGTGENGDVSFFSKNAKLGIISNPTPLIGQPTKPNYVTTEPLEIKHLDNIDDFSHIFKSSLNLIKDEDDSPDERTIFLTFSRGYPISANEVQEFFTKKFGDFIENIHMQQVAENEQVLFARVVARAPAFVNAVVEGGKAKYSINRKHVWARKYVRNKKCPPTL</sequence>
<dbReference type="AlphaFoldDB" id="A0AAV1DPR0"/>
<evidence type="ECO:0000313" key="1">
    <source>
        <dbReference type="EMBL" id="CAI9108869.1"/>
    </source>
</evidence>
<dbReference type="PANTHER" id="PTHR33527">
    <property type="entry name" value="OS07G0274300 PROTEIN"/>
    <property type="match status" value="1"/>
</dbReference>
<reference evidence="1" key="1">
    <citation type="submission" date="2023-03" db="EMBL/GenBank/DDBJ databases">
        <authorList>
            <person name="Julca I."/>
        </authorList>
    </citation>
    <scope>NUCLEOTIDE SEQUENCE</scope>
</reference>
<dbReference type="PANTHER" id="PTHR33527:SF28">
    <property type="entry name" value="GB|AAD43168.1"/>
    <property type="match status" value="1"/>
</dbReference>
<evidence type="ECO:0000313" key="2">
    <source>
        <dbReference type="Proteomes" id="UP001161247"/>
    </source>
</evidence>
<protein>
    <submittedName>
        <fullName evidence="1">OLC1v1008569C1</fullName>
    </submittedName>
</protein>
<proteinExistence type="predicted"/>
<organism evidence="1 2">
    <name type="scientific">Oldenlandia corymbosa var. corymbosa</name>
    <dbReference type="NCBI Taxonomy" id="529605"/>
    <lineage>
        <taxon>Eukaryota</taxon>
        <taxon>Viridiplantae</taxon>
        <taxon>Streptophyta</taxon>
        <taxon>Embryophyta</taxon>
        <taxon>Tracheophyta</taxon>
        <taxon>Spermatophyta</taxon>
        <taxon>Magnoliopsida</taxon>
        <taxon>eudicotyledons</taxon>
        <taxon>Gunneridae</taxon>
        <taxon>Pentapetalae</taxon>
        <taxon>asterids</taxon>
        <taxon>lamiids</taxon>
        <taxon>Gentianales</taxon>
        <taxon>Rubiaceae</taxon>
        <taxon>Rubioideae</taxon>
        <taxon>Spermacoceae</taxon>
        <taxon>Hedyotis-Oldenlandia complex</taxon>
        <taxon>Oldenlandia</taxon>
    </lineage>
</organism>
<dbReference type="Proteomes" id="UP001161247">
    <property type="component" value="Chromosome 6"/>
</dbReference>